<dbReference type="EMBL" id="JAHQCR010000051">
    <property type="protein sequence ID" value="MBU9722299.1"/>
    <property type="molecule type" value="Genomic_DNA"/>
</dbReference>
<dbReference type="InterPro" id="IPR014721">
    <property type="entry name" value="Ribsml_uS5_D2-typ_fold_subgr"/>
</dbReference>
<keyword evidence="5 7" id="KW-0378">Hydrolase</keyword>
<dbReference type="NCBIfam" id="TIGR00188">
    <property type="entry name" value="rnpA"/>
    <property type="match status" value="1"/>
</dbReference>
<keyword evidence="6 7" id="KW-0694">RNA-binding</keyword>
<dbReference type="PROSITE" id="PS00648">
    <property type="entry name" value="RIBONUCLEASE_P"/>
    <property type="match status" value="1"/>
</dbReference>
<evidence type="ECO:0000256" key="1">
    <source>
        <dbReference type="ARBA" id="ARBA00002663"/>
    </source>
</evidence>
<dbReference type="PANTHER" id="PTHR33992:SF1">
    <property type="entry name" value="RIBONUCLEASE P PROTEIN COMPONENT"/>
    <property type="match status" value="1"/>
</dbReference>
<dbReference type="Proteomes" id="UP000790580">
    <property type="component" value="Unassembled WGS sequence"/>
</dbReference>
<proteinExistence type="inferred from homology"/>
<comment type="function">
    <text evidence="1 7">RNaseP catalyzes the removal of the 5'-leader sequence from pre-tRNA to produce the mature 5'-terminus. It can also cleave other RNA substrates such as 4.5S RNA. The protein component plays an auxiliary but essential role in vivo by binding to the 5'-leader sequence and broadening the substrate specificity of the ribozyme.</text>
</comment>
<evidence type="ECO:0000256" key="5">
    <source>
        <dbReference type="ARBA" id="ARBA00022801"/>
    </source>
</evidence>
<evidence type="ECO:0000256" key="8">
    <source>
        <dbReference type="NCBIfam" id="TIGR00188"/>
    </source>
</evidence>
<gene>
    <name evidence="7 9" type="primary">rnpA</name>
    <name evidence="9" type="ORF">KS407_12720</name>
</gene>
<evidence type="ECO:0000256" key="2">
    <source>
        <dbReference type="ARBA" id="ARBA00022694"/>
    </source>
</evidence>
<keyword evidence="2 7" id="KW-0819">tRNA processing</keyword>
<dbReference type="SUPFAM" id="SSF54211">
    <property type="entry name" value="Ribosomal protein S5 domain 2-like"/>
    <property type="match status" value="1"/>
</dbReference>
<comment type="similarity">
    <text evidence="7">Belongs to the RnpA family.</text>
</comment>
<comment type="catalytic activity">
    <reaction evidence="7">
        <text>Endonucleolytic cleavage of RNA, removing 5'-extranucleotides from tRNA precursor.</text>
        <dbReference type="EC" id="3.1.26.5"/>
    </reaction>
</comment>
<protein>
    <recommendedName>
        <fullName evidence="7 8">Ribonuclease P protein component</fullName>
        <shortName evidence="7">RNase P protein</shortName>
        <shortName evidence="7">RNaseP protein</shortName>
        <ecNumber evidence="7 8">3.1.26.5</ecNumber>
    </recommendedName>
    <alternativeName>
        <fullName evidence="7">Protein C5</fullName>
    </alternativeName>
</protein>
<name>A0ABS6JUR7_9BACI</name>
<dbReference type="RefSeq" id="WP_088077379.1">
    <property type="nucleotide sequence ID" value="NZ_JAHQCR010000051.1"/>
</dbReference>
<dbReference type="InterPro" id="IPR020539">
    <property type="entry name" value="RNase_P_CS"/>
</dbReference>
<dbReference type="Gene3D" id="3.30.230.10">
    <property type="match status" value="1"/>
</dbReference>
<organism evidence="9 10">
    <name type="scientific">Evansella alkalicola</name>
    <dbReference type="NCBI Taxonomy" id="745819"/>
    <lineage>
        <taxon>Bacteria</taxon>
        <taxon>Bacillati</taxon>
        <taxon>Bacillota</taxon>
        <taxon>Bacilli</taxon>
        <taxon>Bacillales</taxon>
        <taxon>Bacillaceae</taxon>
        <taxon>Evansella</taxon>
    </lineage>
</organism>
<dbReference type="EC" id="3.1.26.5" evidence="7 8"/>
<evidence type="ECO:0000256" key="6">
    <source>
        <dbReference type="ARBA" id="ARBA00022884"/>
    </source>
</evidence>
<comment type="caution">
    <text evidence="9">The sequence shown here is derived from an EMBL/GenBank/DDBJ whole genome shotgun (WGS) entry which is preliminary data.</text>
</comment>
<dbReference type="InterPro" id="IPR000100">
    <property type="entry name" value="RNase_P"/>
</dbReference>
<evidence type="ECO:0000256" key="4">
    <source>
        <dbReference type="ARBA" id="ARBA00022759"/>
    </source>
</evidence>
<comment type="subunit">
    <text evidence="7">Consists of a catalytic RNA component (M1 or rnpB) and a protein subunit.</text>
</comment>
<reference evidence="9 10" key="1">
    <citation type="submission" date="2021-06" db="EMBL/GenBank/DDBJ databases">
        <title>Bacillus sp. RD4P76, an endophyte from a halophyte.</title>
        <authorList>
            <person name="Sun J.-Q."/>
        </authorList>
    </citation>
    <scope>NUCLEOTIDE SEQUENCE [LARGE SCALE GENOMIC DNA]</scope>
    <source>
        <strain evidence="9 10">JCM 17098</strain>
    </source>
</reference>
<keyword evidence="4 7" id="KW-0255">Endonuclease</keyword>
<dbReference type="PANTHER" id="PTHR33992">
    <property type="entry name" value="RIBONUCLEASE P PROTEIN COMPONENT"/>
    <property type="match status" value="1"/>
</dbReference>
<dbReference type="InterPro" id="IPR020568">
    <property type="entry name" value="Ribosomal_Su5_D2-typ_SF"/>
</dbReference>
<accession>A0ABS6JUR7</accession>
<dbReference type="Pfam" id="PF00825">
    <property type="entry name" value="Ribonuclease_P"/>
    <property type="match status" value="1"/>
</dbReference>
<evidence type="ECO:0000313" key="10">
    <source>
        <dbReference type="Proteomes" id="UP000790580"/>
    </source>
</evidence>
<dbReference type="GO" id="GO:0004526">
    <property type="term" value="F:ribonuclease P activity"/>
    <property type="evidence" value="ECO:0007669"/>
    <property type="project" value="UniProtKB-EC"/>
</dbReference>
<evidence type="ECO:0000313" key="9">
    <source>
        <dbReference type="EMBL" id="MBU9722299.1"/>
    </source>
</evidence>
<keyword evidence="10" id="KW-1185">Reference proteome</keyword>
<evidence type="ECO:0000256" key="7">
    <source>
        <dbReference type="HAMAP-Rule" id="MF_00227"/>
    </source>
</evidence>
<keyword evidence="3 7" id="KW-0540">Nuclease</keyword>
<evidence type="ECO:0000256" key="3">
    <source>
        <dbReference type="ARBA" id="ARBA00022722"/>
    </source>
</evidence>
<dbReference type="HAMAP" id="MF_00227">
    <property type="entry name" value="RNase_P"/>
    <property type="match status" value="1"/>
</dbReference>
<sequence>MKKENRLKKNEEFQVVFQRGSSVANRQFVVYKLKKTDQKNIRIGLSVSKKLGNAVIRNRIKRLLREGLRELIPSLNGSYDVVLIARKPVTEMDMLSINKSLKHVFKLGKLLK</sequence>